<keyword evidence="9" id="KW-1185">Reference proteome</keyword>
<comment type="subcellular location">
    <subcellularLocation>
        <location evidence="1">Membrane</location>
        <topology evidence="1">Multi-pass membrane protein</topology>
    </subcellularLocation>
</comment>
<feature type="transmembrane region" description="Helical" evidence="6">
    <location>
        <begin position="127"/>
        <end position="149"/>
    </location>
</feature>
<evidence type="ECO:0000256" key="1">
    <source>
        <dbReference type="ARBA" id="ARBA00004141"/>
    </source>
</evidence>
<dbReference type="KEGG" id="pte:PTT_11334"/>
<feature type="transmembrane region" description="Helical" evidence="6">
    <location>
        <begin position="54"/>
        <end position="76"/>
    </location>
</feature>
<dbReference type="OrthoDB" id="444631at2759"/>
<gene>
    <name evidence="8" type="ORF">PTT_11334</name>
</gene>
<dbReference type="PANTHER" id="PTHR33048:SF146">
    <property type="entry name" value="INTEGRAL MEMBRANE PROTEIN"/>
    <property type="match status" value="1"/>
</dbReference>
<organism evidence="9">
    <name type="scientific">Pyrenophora teres f. teres (strain 0-1)</name>
    <name type="common">Barley net blotch fungus</name>
    <name type="synonym">Drechslera teres f. teres</name>
    <dbReference type="NCBI Taxonomy" id="861557"/>
    <lineage>
        <taxon>Eukaryota</taxon>
        <taxon>Fungi</taxon>
        <taxon>Dikarya</taxon>
        <taxon>Ascomycota</taxon>
        <taxon>Pezizomycotina</taxon>
        <taxon>Dothideomycetes</taxon>
        <taxon>Pleosporomycetidae</taxon>
        <taxon>Pleosporales</taxon>
        <taxon>Pleosporineae</taxon>
        <taxon>Pleosporaceae</taxon>
        <taxon>Pyrenophora</taxon>
    </lineage>
</organism>
<dbReference type="AlphaFoldDB" id="E3RRB4"/>
<keyword evidence="2 6" id="KW-0812">Transmembrane</keyword>
<proteinExistence type="inferred from homology"/>
<dbReference type="Pfam" id="PF20684">
    <property type="entry name" value="Fung_rhodopsin"/>
    <property type="match status" value="1"/>
</dbReference>
<evidence type="ECO:0000313" key="9">
    <source>
        <dbReference type="Proteomes" id="UP000001067"/>
    </source>
</evidence>
<feature type="domain" description="Rhodopsin" evidence="7">
    <location>
        <begin position="17"/>
        <end position="150"/>
    </location>
</feature>
<keyword evidence="3 6" id="KW-1133">Transmembrane helix</keyword>
<evidence type="ECO:0000256" key="6">
    <source>
        <dbReference type="SAM" id="Phobius"/>
    </source>
</evidence>
<evidence type="ECO:0000256" key="2">
    <source>
        <dbReference type="ARBA" id="ARBA00022692"/>
    </source>
</evidence>
<name>E3RRB4_PYRTT</name>
<comment type="similarity">
    <text evidence="5">Belongs to the SAT4 family.</text>
</comment>
<feature type="transmembrane region" description="Helical" evidence="6">
    <location>
        <begin position="88"/>
        <end position="107"/>
    </location>
</feature>
<evidence type="ECO:0000256" key="3">
    <source>
        <dbReference type="ARBA" id="ARBA00022989"/>
    </source>
</evidence>
<dbReference type="HOGENOM" id="CLU_1185555_0_0_1"/>
<keyword evidence="4 6" id="KW-0472">Membrane</keyword>
<accession>E3RRB4</accession>
<dbReference type="InterPro" id="IPR052337">
    <property type="entry name" value="SAT4-like"/>
</dbReference>
<dbReference type="EMBL" id="GL534624">
    <property type="protein sequence ID" value="EFQ91744.1"/>
    <property type="molecule type" value="Genomic_DNA"/>
</dbReference>
<evidence type="ECO:0000259" key="7">
    <source>
        <dbReference type="Pfam" id="PF20684"/>
    </source>
</evidence>
<dbReference type="GO" id="GO:0016020">
    <property type="term" value="C:membrane"/>
    <property type="evidence" value="ECO:0007669"/>
    <property type="project" value="UniProtKB-SubCell"/>
</dbReference>
<dbReference type="PANTHER" id="PTHR33048">
    <property type="entry name" value="PTH11-LIKE INTEGRAL MEMBRANE PROTEIN (AFU_ORTHOLOGUE AFUA_5G11245)"/>
    <property type="match status" value="1"/>
</dbReference>
<dbReference type="InterPro" id="IPR049326">
    <property type="entry name" value="Rhodopsin_dom_fungi"/>
</dbReference>
<sequence>MSAPRKAPITKDDLAWIGSICSSLLTCNDLKLTYSTGKCPGITNEGQRVIFSLYFAYSVNVATDLAIMLLPIKLIWNLQMPCRKKAGIFVLFGSGFVCIAFATLRVVQLGVDGRGRTTTPEPKWLLLWTVLECAMTIIIGSSPVFATLIRTRISTSKPPYNFHNRRGSNDVRMKTIGSYSKGLRRSHMNPCWDNWYGSQEELAKSAGRIMFETTVHQDDEMASKKSNQKMNGAK</sequence>
<reference evidence="8 9" key="1">
    <citation type="journal article" date="2010" name="Genome Biol.">
        <title>A first genome assembly of the barley fungal pathogen Pyrenophora teres f. teres.</title>
        <authorList>
            <person name="Ellwood S.R."/>
            <person name="Liu Z."/>
            <person name="Syme R.A."/>
            <person name="Lai Z."/>
            <person name="Hane J.K."/>
            <person name="Keiper F."/>
            <person name="Moffat C.S."/>
            <person name="Oliver R.P."/>
            <person name="Friesen T.L."/>
        </authorList>
    </citation>
    <scope>NUCLEOTIDE SEQUENCE [LARGE SCALE GENOMIC DNA]</scope>
    <source>
        <strain evidence="8 9">0-1</strain>
    </source>
</reference>
<evidence type="ECO:0000256" key="4">
    <source>
        <dbReference type="ARBA" id="ARBA00023136"/>
    </source>
</evidence>
<protein>
    <recommendedName>
        <fullName evidence="7">Rhodopsin domain-containing protein</fullName>
    </recommendedName>
</protein>
<evidence type="ECO:0000313" key="8">
    <source>
        <dbReference type="EMBL" id="EFQ91744.1"/>
    </source>
</evidence>
<evidence type="ECO:0000256" key="5">
    <source>
        <dbReference type="ARBA" id="ARBA00038359"/>
    </source>
</evidence>
<dbReference type="Proteomes" id="UP000001067">
    <property type="component" value="Unassembled WGS sequence"/>
</dbReference>